<keyword evidence="1" id="KW-0812">Transmembrane</keyword>
<sequence>MKYKNRSFIIISSIIACIILYFIEQVLVMSYLVKTLSKILFFTILPYSYIRLISQDYERNRIKPNKKDLYLGVGLGLFSFMVIIAAYAILKDTIDLKSIANELQTKSKVNPRNFLFVAFYITFINSFLEEFFFRGFIFLNLYKLGFKKGAYIFSSILFSLYHIGIFKNWFNPLLIILAVSGLISVGFIFNYIDTKSKSFINSWIVHILADAAIMLIGLRMFNML</sequence>
<evidence type="ECO:0000259" key="2">
    <source>
        <dbReference type="Pfam" id="PF02517"/>
    </source>
</evidence>
<dbReference type="GO" id="GO:0004175">
    <property type="term" value="F:endopeptidase activity"/>
    <property type="evidence" value="ECO:0007669"/>
    <property type="project" value="UniProtKB-ARBA"/>
</dbReference>
<keyword evidence="4" id="KW-1185">Reference proteome</keyword>
<evidence type="ECO:0000256" key="1">
    <source>
        <dbReference type="SAM" id="Phobius"/>
    </source>
</evidence>
<accession>A0A1H3Q3Y0</accession>
<name>A0A1H3Q3Y0_9FIRM</name>
<evidence type="ECO:0000313" key="3">
    <source>
        <dbReference type="EMBL" id="SDZ07963.1"/>
    </source>
</evidence>
<dbReference type="PROSITE" id="PS51257">
    <property type="entry name" value="PROKAR_LIPOPROTEIN"/>
    <property type="match status" value="1"/>
</dbReference>
<keyword evidence="3" id="KW-0378">Hydrolase</keyword>
<feature type="transmembrane region" description="Helical" evidence="1">
    <location>
        <begin position="199"/>
        <end position="221"/>
    </location>
</feature>
<protein>
    <submittedName>
        <fullName evidence="3">CAAX protease self-immunity</fullName>
    </submittedName>
</protein>
<dbReference type="Proteomes" id="UP000198625">
    <property type="component" value="Unassembled WGS sequence"/>
</dbReference>
<feature type="transmembrane region" description="Helical" evidence="1">
    <location>
        <begin position="110"/>
        <end position="128"/>
    </location>
</feature>
<proteinExistence type="predicted"/>
<feature type="transmembrane region" description="Helical" evidence="1">
    <location>
        <begin position="7"/>
        <end position="23"/>
    </location>
</feature>
<dbReference type="GO" id="GO:0080120">
    <property type="term" value="P:CAAX-box protein maturation"/>
    <property type="evidence" value="ECO:0007669"/>
    <property type="project" value="UniProtKB-ARBA"/>
</dbReference>
<keyword evidence="1" id="KW-1133">Transmembrane helix</keyword>
<organism evidence="3 4">
    <name type="scientific">Proteiniborus ethanoligenes</name>
    <dbReference type="NCBI Taxonomy" id="415015"/>
    <lineage>
        <taxon>Bacteria</taxon>
        <taxon>Bacillati</taxon>
        <taxon>Bacillota</taxon>
        <taxon>Clostridia</taxon>
        <taxon>Eubacteriales</taxon>
        <taxon>Proteiniborus</taxon>
    </lineage>
</organism>
<feature type="transmembrane region" description="Helical" evidence="1">
    <location>
        <begin position="69"/>
        <end position="90"/>
    </location>
</feature>
<dbReference type="STRING" id="415015.SAMN05660462_01774"/>
<keyword evidence="3" id="KW-0645">Protease</keyword>
<evidence type="ECO:0000313" key="4">
    <source>
        <dbReference type="Proteomes" id="UP000198625"/>
    </source>
</evidence>
<feature type="domain" description="CAAX prenyl protease 2/Lysostaphin resistance protein A-like" evidence="2">
    <location>
        <begin position="112"/>
        <end position="211"/>
    </location>
</feature>
<dbReference type="Pfam" id="PF02517">
    <property type="entry name" value="Rce1-like"/>
    <property type="match status" value="1"/>
</dbReference>
<feature type="transmembrane region" description="Helical" evidence="1">
    <location>
        <begin position="172"/>
        <end position="192"/>
    </location>
</feature>
<keyword evidence="1" id="KW-0472">Membrane</keyword>
<dbReference type="GO" id="GO:0006508">
    <property type="term" value="P:proteolysis"/>
    <property type="evidence" value="ECO:0007669"/>
    <property type="project" value="UniProtKB-KW"/>
</dbReference>
<dbReference type="RefSeq" id="WP_091730034.1">
    <property type="nucleotide sequence ID" value="NZ_FNQE01000018.1"/>
</dbReference>
<reference evidence="3 4" key="1">
    <citation type="submission" date="2016-10" db="EMBL/GenBank/DDBJ databases">
        <authorList>
            <person name="de Groot N.N."/>
        </authorList>
    </citation>
    <scope>NUCLEOTIDE SEQUENCE [LARGE SCALE GENOMIC DNA]</scope>
    <source>
        <strain evidence="3 4">DSM 21650</strain>
    </source>
</reference>
<feature type="transmembrane region" description="Helical" evidence="1">
    <location>
        <begin position="29"/>
        <end position="49"/>
    </location>
</feature>
<dbReference type="OrthoDB" id="449657at2"/>
<dbReference type="InterPro" id="IPR003675">
    <property type="entry name" value="Rce1/LyrA-like_dom"/>
</dbReference>
<dbReference type="AlphaFoldDB" id="A0A1H3Q3Y0"/>
<feature type="transmembrane region" description="Helical" evidence="1">
    <location>
        <begin position="149"/>
        <end position="166"/>
    </location>
</feature>
<dbReference type="EMBL" id="FNQE01000018">
    <property type="protein sequence ID" value="SDZ07963.1"/>
    <property type="molecule type" value="Genomic_DNA"/>
</dbReference>
<gene>
    <name evidence="3" type="ORF">SAMN05660462_01774</name>
</gene>